<protein>
    <submittedName>
        <fullName evidence="2">Uncharacterized protein</fullName>
    </submittedName>
</protein>
<dbReference type="STRING" id="118168.MC7420_551"/>
<name>B4VL83_9CYAN</name>
<dbReference type="EMBL" id="DS989844">
    <property type="protein sequence ID" value="EDX77414.1"/>
    <property type="molecule type" value="Genomic_DNA"/>
</dbReference>
<proteinExistence type="predicted"/>
<feature type="region of interest" description="Disordered" evidence="1">
    <location>
        <begin position="1"/>
        <end position="40"/>
    </location>
</feature>
<sequence length="40" mass="4460">MQAFIRVNLSQNPLTPSPSPTRGEGSKKVWFPFSLDGRRG</sequence>
<dbReference type="HOGENOM" id="CLU_3287956_0_0_3"/>
<dbReference type="AlphaFoldDB" id="B4VL83"/>
<evidence type="ECO:0000313" key="3">
    <source>
        <dbReference type="Proteomes" id="UP000003835"/>
    </source>
</evidence>
<accession>B4VL83</accession>
<keyword evidence="3" id="KW-1185">Reference proteome</keyword>
<dbReference type="Proteomes" id="UP000003835">
    <property type="component" value="Unassembled WGS sequence"/>
</dbReference>
<evidence type="ECO:0000256" key="1">
    <source>
        <dbReference type="SAM" id="MobiDB-lite"/>
    </source>
</evidence>
<reference evidence="2 3" key="1">
    <citation type="submission" date="2008-07" db="EMBL/GenBank/DDBJ databases">
        <authorList>
            <person name="Tandeau de Marsac N."/>
            <person name="Ferriera S."/>
            <person name="Johnson J."/>
            <person name="Kravitz S."/>
            <person name="Beeson K."/>
            <person name="Sutton G."/>
            <person name="Rogers Y.-H."/>
            <person name="Friedman R."/>
            <person name="Frazier M."/>
            <person name="Venter J.C."/>
        </authorList>
    </citation>
    <scope>NUCLEOTIDE SEQUENCE [LARGE SCALE GENOMIC DNA]</scope>
    <source>
        <strain evidence="2 3">PCC 7420</strain>
    </source>
</reference>
<organism evidence="2 3">
    <name type="scientific">Coleofasciculus chthonoplastes PCC 7420</name>
    <dbReference type="NCBI Taxonomy" id="118168"/>
    <lineage>
        <taxon>Bacteria</taxon>
        <taxon>Bacillati</taxon>
        <taxon>Cyanobacteriota</taxon>
        <taxon>Cyanophyceae</taxon>
        <taxon>Coleofasciculales</taxon>
        <taxon>Coleofasciculaceae</taxon>
        <taxon>Coleofasciculus</taxon>
    </lineage>
</organism>
<evidence type="ECO:0000313" key="2">
    <source>
        <dbReference type="EMBL" id="EDX77414.1"/>
    </source>
</evidence>
<gene>
    <name evidence="2" type="ORF">MC7420_551</name>
</gene>